<dbReference type="Proteomes" id="UP000033530">
    <property type="component" value="Unassembled WGS sequence"/>
</dbReference>
<dbReference type="GO" id="GO:0005524">
    <property type="term" value="F:ATP binding"/>
    <property type="evidence" value="ECO:0007669"/>
    <property type="project" value="UniProtKB-KW"/>
</dbReference>
<protein>
    <submittedName>
        <fullName evidence="5">Antibiotic ABC transporter ATP-binding protein</fullName>
    </submittedName>
</protein>
<dbReference type="PROSITE" id="PS50893">
    <property type="entry name" value="ABC_TRANSPORTER_2"/>
    <property type="match status" value="1"/>
</dbReference>
<dbReference type="SMART" id="SM00382">
    <property type="entry name" value="AAA"/>
    <property type="match status" value="1"/>
</dbReference>
<comment type="caution">
    <text evidence="5">The sequence shown here is derived from an EMBL/GenBank/DDBJ whole genome shotgun (WGS) entry which is preliminary data.</text>
</comment>
<evidence type="ECO:0000256" key="3">
    <source>
        <dbReference type="ARBA" id="ARBA00022840"/>
    </source>
</evidence>
<reference evidence="5 6" key="1">
    <citation type="submission" date="2015-03" db="EMBL/GenBank/DDBJ databases">
        <title>Draft Genome Sequence of S. carnosus subsp. utilis LTH 7013, Isolated from South Tirolean Ham.</title>
        <authorList>
            <person name="Mueller A."/>
            <person name="Huptas C."/>
            <person name="Wenning M."/>
            <person name="Weiss A."/>
            <person name="Schmidt H."/>
        </authorList>
    </citation>
    <scope>NUCLEOTIDE SEQUENCE [LARGE SCALE GENOMIC DNA]</scope>
    <source>
        <strain evidence="5 6">LTH7013</strain>
    </source>
</reference>
<dbReference type="NCBIfam" id="NF047568">
    <property type="entry name" value="PSM_export_PmtC"/>
    <property type="match status" value="1"/>
</dbReference>
<dbReference type="Gene3D" id="3.40.50.300">
    <property type="entry name" value="P-loop containing nucleotide triphosphate hydrolases"/>
    <property type="match status" value="1"/>
</dbReference>
<feature type="domain" description="ABC transporter" evidence="4">
    <location>
        <begin position="1"/>
        <end position="220"/>
    </location>
</feature>
<dbReference type="InterPro" id="IPR051782">
    <property type="entry name" value="ABC_Transporter_VariousFunc"/>
</dbReference>
<accession>A0AAJ0NHD4</accession>
<keyword evidence="1" id="KW-0813">Transport</keyword>
<organism evidence="5 6">
    <name type="scientific">Staphylococcus carnosus</name>
    <dbReference type="NCBI Taxonomy" id="1281"/>
    <lineage>
        <taxon>Bacteria</taxon>
        <taxon>Bacillati</taxon>
        <taxon>Bacillota</taxon>
        <taxon>Bacilli</taxon>
        <taxon>Bacillales</taxon>
        <taxon>Staphylococcaceae</taxon>
        <taxon>Staphylococcus</taxon>
    </lineage>
</organism>
<dbReference type="InterPro" id="IPR003439">
    <property type="entry name" value="ABC_transporter-like_ATP-bd"/>
</dbReference>
<dbReference type="GO" id="GO:0016887">
    <property type="term" value="F:ATP hydrolysis activity"/>
    <property type="evidence" value="ECO:0007669"/>
    <property type="project" value="InterPro"/>
</dbReference>
<evidence type="ECO:0000259" key="4">
    <source>
        <dbReference type="PROSITE" id="PS50893"/>
    </source>
</evidence>
<dbReference type="InterPro" id="IPR003593">
    <property type="entry name" value="AAA+_ATPase"/>
</dbReference>
<name>A0AAJ0NHD4_STACA</name>
<dbReference type="InterPro" id="IPR027417">
    <property type="entry name" value="P-loop_NTPase"/>
</dbReference>
<dbReference type="Pfam" id="PF00005">
    <property type="entry name" value="ABC_tran"/>
    <property type="match status" value="1"/>
</dbReference>
<dbReference type="RefSeq" id="WP_046100385.1">
    <property type="nucleotide sequence ID" value="NZ_BKAP01000005.1"/>
</dbReference>
<evidence type="ECO:0000256" key="2">
    <source>
        <dbReference type="ARBA" id="ARBA00022741"/>
    </source>
</evidence>
<dbReference type="PANTHER" id="PTHR42939">
    <property type="entry name" value="ABC TRANSPORTER ATP-BINDING PROTEIN ALBC-RELATED"/>
    <property type="match status" value="1"/>
</dbReference>
<dbReference type="PANTHER" id="PTHR42939:SF1">
    <property type="entry name" value="ABC TRANSPORTER ATP-BINDING PROTEIN ALBC-RELATED"/>
    <property type="match status" value="1"/>
</dbReference>
<dbReference type="EMBL" id="LAIU01000007">
    <property type="protein sequence ID" value="KKB24671.1"/>
    <property type="molecule type" value="Genomic_DNA"/>
</dbReference>
<dbReference type="SUPFAM" id="SSF52540">
    <property type="entry name" value="P-loop containing nucleoside triphosphate hydrolases"/>
    <property type="match status" value="1"/>
</dbReference>
<evidence type="ECO:0000313" key="5">
    <source>
        <dbReference type="EMBL" id="KKB24671.1"/>
    </source>
</evidence>
<proteinExistence type="predicted"/>
<gene>
    <name evidence="5" type="ORF">VV61_10295</name>
</gene>
<evidence type="ECO:0000313" key="6">
    <source>
        <dbReference type="Proteomes" id="UP000033530"/>
    </source>
</evidence>
<evidence type="ECO:0000256" key="1">
    <source>
        <dbReference type="ARBA" id="ARBA00022448"/>
    </source>
</evidence>
<keyword evidence="2" id="KW-0547">Nucleotide-binding</keyword>
<sequence length="295" mass="33723">MKLEHITKQYGENKVLDNIDFDFNQSRIVGLIGKNGVGKTTLMKIMNGNIINYKGKVDIKPEERIGYLIEHPKLYDNKTGLYNLKIFAQVLGSGFDKAYAQKIIDAFGMSPYIKKKVKKYSMGMKQKLAIAVSLMNKPKYLILDEPTNGMDPDGSIDVLETIQKLVNDLDMHILISSHKLEDIELICDRAVFLSDAHFVQDVDMSKGRPQDTTVLMLGKDLTDDQFKQVLDYLTVHYKILQSHKESGEISLKAIRDYKPLLKVLAGLEVFPEYIETRKTSLRDTYFNINQRGEHK</sequence>
<dbReference type="AlphaFoldDB" id="A0AAJ0NHD4"/>
<keyword evidence="3 5" id="KW-0067">ATP-binding</keyword>